<name>A0ACD5DEL8_9LACO</name>
<dbReference type="EMBL" id="CP168151">
    <property type="protein sequence ID" value="XFD39606.1"/>
    <property type="molecule type" value="Genomic_DNA"/>
</dbReference>
<accession>A0ACD5DEL8</accession>
<gene>
    <name evidence="1" type="ORF">O0236_009435</name>
</gene>
<evidence type="ECO:0000313" key="1">
    <source>
        <dbReference type="EMBL" id="XFD39606.1"/>
    </source>
</evidence>
<proteinExistence type="predicted"/>
<organism evidence="1 2">
    <name type="scientific">Lentilactobacillus terminaliae</name>
    <dbReference type="NCBI Taxonomy" id="3003483"/>
    <lineage>
        <taxon>Bacteria</taxon>
        <taxon>Bacillati</taxon>
        <taxon>Bacillota</taxon>
        <taxon>Bacilli</taxon>
        <taxon>Lactobacillales</taxon>
        <taxon>Lactobacillaceae</taxon>
        <taxon>Lentilactobacillus</taxon>
    </lineage>
</organism>
<evidence type="ECO:0000313" key="2">
    <source>
        <dbReference type="Proteomes" id="UP001149860"/>
    </source>
</evidence>
<keyword evidence="2" id="KW-1185">Reference proteome</keyword>
<sequence>MSFRSRRLIHKMKIEQYKANISHLFLMPNQNRDWLTNKSAESVDVQEIDNGRIVTFNVVDDPGSQLVYFHGGAFTVPLNDDQLAFAINIAKKTNSQLKIIDFPLLLAHKASEMIDFCIKAFDECMLTDLPINMLGDSAGAYLMLQVASRRSVWIDKTIIISPWIDLTLTNLAVQKRDDADVFLELDVLQTIGQQFIDGLDKGDTVDLFDPNNLTGLNVILFYGANEMLVPDNERFVATLRQAAKTSVTVVEFSEAFHEYILWHALRETKQTNKQVTKFIANK</sequence>
<keyword evidence="1" id="KW-0378">Hydrolase</keyword>
<protein>
    <submittedName>
        <fullName evidence="1">Alpha/beta hydrolase fold domain-containing protein</fullName>
    </submittedName>
</protein>
<reference evidence="1" key="1">
    <citation type="submission" date="2024-08" db="EMBL/GenBank/DDBJ databases">
        <title>Lentilactobacillus sp. nov., isolated from tree bark.</title>
        <authorList>
            <person name="Phuengjayaem S."/>
            <person name="Tanasupawat S."/>
        </authorList>
    </citation>
    <scope>NUCLEOTIDE SEQUENCE</scope>
    <source>
        <strain evidence="1">SPB1-3</strain>
    </source>
</reference>
<dbReference type="Proteomes" id="UP001149860">
    <property type="component" value="Chromosome"/>
</dbReference>